<keyword evidence="1" id="KW-0238">DNA-binding</keyword>
<dbReference type="SMART" id="SM00448">
    <property type="entry name" value="REC"/>
    <property type="match status" value="1"/>
</dbReference>
<evidence type="ECO:0000256" key="2">
    <source>
        <dbReference type="PROSITE-ProRule" id="PRU00169"/>
    </source>
</evidence>
<evidence type="ECO:0000259" key="3">
    <source>
        <dbReference type="PROSITE" id="PS50110"/>
    </source>
</evidence>
<proteinExistence type="predicted"/>
<dbReference type="PROSITE" id="PS50110">
    <property type="entry name" value="RESPONSE_REGULATORY"/>
    <property type="match status" value="1"/>
</dbReference>
<dbReference type="EMBL" id="WAEL01000002">
    <property type="protein sequence ID" value="NID09900.1"/>
    <property type="molecule type" value="Genomic_DNA"/>
</dbReference>
<dbReference type="PANTHER" id="PTHR48111:SF17">
    <property type="entry name" value="TRANSCRIPTIONAL REGULATORY PROTEIN YPDB"/>
    <property type="match status" value="1"/>
</dbReference>
<name>A0ABX0QFB6_9BACT</name>
<accession>A0ABX0QFB6</accession>
<protein>
    <submittedName>
        <fullName evidence="4">Response regulator</fullName>
    </submittedName>
</protein>
<dbReference type="SUPFAM" id="SSF52172">
    <property type="entry name" value="CheY-like"/>
    <property type="match status" value="1"/>
</dbReference>
<dbReference type="InterPro" id="IPR039420">
    <property type="entry name" value="WalR-like"/>
</dbReference>
<dbReference type="RefSeq" id="WP_085412220.1">
    <property type="nucleotide sequence ID" value="NZ_WAEL01000002.1"/>
</dbReference>
<feature type="modified residue" description="4-aspartylphosphate" evidence="2">
    <location>
        <position position="57"/>
    </location>
</feature>
<evidence type="ECO:0000313" key="5">
    <source>
        <dbReference type="Proteomes" id="UP000606008"/>
    </source>
</evidence>
<evidence type="ECO:0000313" key="4">
    <source>
        <dbReference type="EMBL" id="NID09900.1"/>
    </source>
</evidence>
<dbReference type="InterPro" id="IPR001789">
    <property type="entry name" value="Sig_transdc_resp-reg_receiver"/>
</dbReference>
<reference evidence="5" key="2">
    <citation type="submission" date="2023-07" db="EMBL/GenBank/DDBJ databases">
        <authorList>
            <person name="Jung D.-H."/>
        </authorList>
    </citation>
    <scope>NUCLEOTIDE SEQUENCE [LARGE SCALE GENOMIC DNA]</scope>
    <source>
        <strain evidence="5">JA-25</strain>
    </source>
</reference>
<dbReference type="PANTHER" id="PTHR48111">
    <property type="entry name" value="REGULATOR OF RPOS"/>
    <property type="match status" value="1"/>
</dbReference>
<comment type="caution">
    <text evidence="4">The sequence shown here is derived from an EMBL/GenBank/DDBJ whole genome shotgun (WGS) entry which is preliminary data.</text>
</comment>
<evidence type="ECO:0000256" key="1">
    <source>
        <dbReference type="ARBA" id="ARBA00023125"/>
    </source>
</evidence>
<gene>
    <name evidence="4" type="ORF">F7231_06930</name>
</gene>
<dbReference type="Pfam" id="PF00072">
    <property type="entry name" value="Response_reg"/>
    <property type="match status" value="1"/>
</dbReference>
<reference evidence="5" key="1">
    <citation type="submission" date="2019-09" db="EMBL/GenBank/DDBJ databases">
        <authorList>
            <person name="Jung D.-H."/>
        </authorList>
    </citation>
    <scope>NUCLEOTIDE SEQUENCE [LARGE SCALE GENOMIC DNA]</scope>
    <source>
        <strain evidence="5">JA-25</strain>
    </source>
</reference>
<dbReference type="CDD" id="cd00156">
    <property type="entry name" value="REC"/>
    <property type="match status" value="1"/>
</dbReference>
<feature type="domain" description="Response regulatory" evidence="3">
    <location>
        <begin position="8"/>
        <end position="122"/>
    </location>
</feature>
<dbReference type="Proteomes" id="UP000606008">
    <property type="component" value="Unassembled WGS sequence"/>
</dbReference>
<sequence length="147" mass="16871">METTKPLTIFLVDDDPFCGRMYEQHVRNLGHTNVTLFNDGQDCLNRLTEQPDIIFLDYHMEPMDGLEVLRKIKRFSPDIFLVIVSGQEDLNVAVNALKYGAFDYIIKGDNDFEKITSVLTKIQDVMEMLKQRPPGKMQKLFSLLGVA</sequence>
<organism evidence="4 5">
    <name type="scientific">Fibrivirga algicola</name>
    <dbReference type="NCBI Taxonomy" id="2950420"/>
    <lineage>
        <taxon>Bacteria</taxon>
        <taxon>Pseudomonadati</taxon>
        <taxon>Bacteroidota</taxon>
        <taxon>Cytophagia</taxon>
        <taxon>Cytophagales</taxon>
        <taxon>Spirosomataceae</taxon>
        <taxon>Fibrivirga</taxon>
    </lineage>
</organism>
<keyword evidence="5" id="KW-1185">Reference proteome</keyword>
<dbReference type="Gene3D" id="3.40.50.2300">
    <property type="match status" value="1"/>
</dbReference>
<dbReference type="InterPro" id="IPR011006">
    <property type="entry name" value="CheY-like_superfamily"/>
</dbReference>
<keyword evidence="2" id="KW-0597">Phosphoprotein</keyword>